<dbReference type="PANTHER" id="PTHR43654:SF1">
    <property type="entry name" value="ISOPENTENYL PHOSPHATE KINASE"/>
    <property type="match status" value="1"/>
</dbReference>
<organism evidence="6 7">
    <name type="scientific">Simkania negevensis</name>
    <dbReference type="NCBI Taxonomy" id="83561"/>
    <lineage>
        <taxon>Bacteria</taxon>
        <taxon>Pseudomonadati</taxon>
        <taxon>Chlamydiota</taxon>
        <taxon>Chlamydiia</taxon>
        <taxon>Parachlamydiales</taxon>
        <taxon>Simkaniaceae</taxon>
        <taxon>Simkania</taxon>
    </lineage>
</organism>
<comment type="caution">
    <text evidence="6">The sequence shown here is derived from an EMBL/GenBank/DDBJ whole genome shotgun (WGS) entry which is preliminary data.</text>
</comment>
<dbReference type="Gene3D" id="3.40.1160.10">
    <property type="entry name" value="Acetylglutamate kinase-like"/>
    <property type="match status" value="1"/>
</dbReference>
<protein>
    <recommendedName>
        <fullName evidence="5">Aspartate/glutamate/uridylate kinase domain-containing protein</fullName>
    </recommendedName>
</protein>
<reference evidence="6 7" key="1">
    <citation type="submission" date="2021-02" db="EMBL/GenBank/DDBJ databases">
        <title>Activity-based single-cell genomes from oceanic crustal fluid captures similar information to metagenomic and metatranscriptomic surveys with orders of magnitude less sampling.</title>
        <authorList>
            <person name="D'Angelo T.S."/>
            <person name="Orcutt B.N."/>
        </authorList>
    </citation>
    <scope>NUCLEOTIDE SEQUENCE [LARGE SCALE GENOMIC DNA]</scope>
    <source>
        <strain evidence="6">AH-315-G07</strain>
    </source>
</reference>
<keyword evidence="4" id="KW-0067">ATP-binding</keyword>
<keyword evidence="3" id="KW-0418">Kinase</keyword>
<keyword evidence="2" id="KW-0547">Nucleotide-binding</keyword>
<feature type="domain" description="Aspartate/glutamate/uridylate kinase" evidence="5">
    <location>
        <begin position="14"/>
        <end position="88"/>
    </location>
</feature>
<keyword evidence="1" id="KW-0808">Transferase</keyword>
<evidence type="ECO:0000256" key="3">
    <source>
        <dbReference type="ARBA" id="ARBA00022777"/>
    </source>
</evidence>
<accession>A0ABS3AQX8</accession>
<sequence>MSEAEYRKLVSTAKRIVVKVGTRLLLTAEGMPNLPRIRVLVNQLALLSHAGKEVVFVTSGAIGAGMQALQMKRRPTALHDLQMMAAVQSIRISPLRCDHRLLRKSERTVLP</sequence>
<dbReference type="SUPFAM" id="SSF53633">
    <property type="entry name" value="Carbamate kinase-like"/>
    <property type="match status" value="1"/>
</dbReference>
<evidence type="ECO:0000256" key="2">
    <source>
        <dbReference type="ARBA" id="ARBA00022741"/>
    </source>
</evidence>
<keyword evidence="7" id="KW-1185">Reference proteome</keyword>
<evidence type="ECO:0000259" key="5">
    <source>
        <dbReference type="Pfam" id="PF00696"/>
    </source>
</evidence>
<dbReference type="InterPro" id="IPR001048">
    <property type="entry name" value="Asp/Glu/Uridylate_kinase"/>
</dbReference>
<evidence type="ECO:0000313" key="6">
    <source>
        <dbReference type="EMBL" id="MBN4067142.1"/>
    </source>
</evidence>
<dbReference type="Pfam" id="PF00696">
    <property type="entry name" value="AA_kinase"/>
    <property type="match status" value="1"/>
</dbReference>
<dbReference type="Proteomes" id="UP000722121">
    <property type="component" value="Unassembled WGS sequence"/>
</dbReference>
<name>A0ABS3AQX8_9BACT</name>
<dbReference type="EMBL" id="JAFITR010000071">
    <property type="protein sequence ID" value="MBN4067142.1"/>
    <property type="molecule type" value="Genomic_DNA"/>
</dbReference>
<proteinExistence type="predicted"/>
<evidence type="ECO:0000256" key="4">
    <source>
        <dbReference type="ARBA" id="ARBA00022840"/>
    </source>
</evidence>
<evidence type="ECO:0000313" key="7">
    <source>
        <dbReference type="Proteomes" id="UP000722121"/>
    </source>
</evidence>
<evidence type="ECO:0000256" key="1">
    <source>
        <dbReference type="ARBA" id="ARBA00022679"/>
    </source>
</evidence>
<gene>
    <name evidence="6" type="ORF">JYU14_03560</name>
</gene>
<dbReference type="InterPro" id="IPR036393">
    <property type="entry name" value="AceGlu_kinase-like_sf"/>
</dbReference>
<dbReference type="PANTHER" id="PTHR43654">
    <property type="entry name" value="GLUTAMATE 5-KINASE"/>
    <property type="match status" value="1"/>
</dbReference>